<sequence>MKNSMMNTSLFFYSSYFGSRFSAPAVYFPGGSDLPAQRRARRFDGEYAYR</sequence>
<dbReference type="Proteomes" id="UP001204562">
    <property type="component" value="Unassembled WGS sequence"/>
</dbReference>
<dbReference type="AlphaFoldDB" id="A0AAW5JM35"/>
<evidence type="ECO:0000313" key="2">
    <source>
        <dbReference type="Proteomes" id="UP001204562"/>
    </source>
</evidence>
<dbReference type="EMBL" id="JANFYS010000025">
    <property type="protein sequence ID" value="MCQ4771141.1"/>
    <property type="molecule type" value="Genomic_DNA"/>
</dbReference>
<protein>
    <submittedName>
        <fullName evidence="1">Uncharacterized protein</fullName>
    </submittedName>
</protein>
<dbReference type="RefSeq" id="WP_256304398.1">
    <property type="nucleotide sequence ID" value="NZ_JANFYS010000025.1"/>
</dbReference>
<accession>A0AAW5JM35</accession>
<proteinExistence type="predicted"/>
<organism evidence="1 2">
    <name type="scientific">Intestinimonas massiliensis</name>
    <name type="common">ex Afouda et al. 2020</name>
    <dbReference type="NCBI Taxonomy" id="1673721"/>
    <lineage>
        <taxon>Bacteria</taxon>
        <taxon>Bacillati</taxon>
        <taxon>Bacillota</taxon>
        <taxon>Clostridia</taxon>
        <taxon>Eubacteriales</taxon>
        <taxon>Intestinimonas</taxon>
    </lineage>
</organism>
<name>A0AAW5JM35_9FIRM</name>
<comment type="caution">
    <text evidence="1">The sequence shown here is derived from an EMBL/GenBank/DDBJ whole genome shotgun (WGS) entry which is preliminary data.</text>
</comment>
<evidence type="ECO:0000313" key="1">
    <source>
        <dbReference type="EMBL" id="MCQ4771141.1"/>
    </source>
</evidence>
<reference evidence="1" key="1">
    <citation type="submission" date="2022-06" db="EMBL/GenBank/DDBJ databases">
        <title>Isolation of gut microbiota from human fecal samples.</title>
        <authorList>
            <person name="Pamer E.G."/>
            <person name="Barat B."/>
            <person name="Waligurski E."/>
            <person name="Medina S."/>
            <person name="Paddock L."/>
            <person name="Mostad J."/>
        </authorList>
    </citation>
    <scope>NUCLEOTIDE SEQUENCE</scope>
    <source>
        <strain evidence="1">DFI.9.91</strain>
    </source>
</reference>
<gene>
    <name evidence="1" type="ORF">NE579_11810</name>
</gene>